<dbReference type="RefSeq" id="WP_263335057.1">
    <property type="nucleotide sequence ID" value="NZ_JAOVQO010000006.1"/>
</dbReference>
<dbReference type="Gene3D" id="1.10.10.10">
    <property type="entry name" value="Winged helix-like DNA-binding domain superfamily/Winged helix DNA-binding domain"/>
    <property type="match status" value="1"/>
</dbReference>
<dbReference type="Pfam" id="PF00486">
    <property type="entry name" value="Trans_reg_C"/>
    <property type="match status" value="1"/>
</dbReference>
<dbReference type="PANTHER" id="PTHR48111:SF76">
    <property type="entry name" value="TWO-COMPONENT RESPONSE REGULATOR"/>
    <property type="match status" value="1"/>
</dbReference>
<proteinExistence type="predicted"/>
<evidence type="ECO:0000313" key="7">
    <source>
        <dbReference type="Proteomes" id="UP001209535"/>
    </source>
</evidence>
<comment type="caution">
    <text evidence="6">The sequence shown here is derived from an EMBL/GenBank/DDBJ whole genome shotgun (WGS) entry which is preliminary data.</text>
</comment>
<dbReference type="SMART" id="SM00862">
    <property type="entry name" value="Trans_reg_C"/>
    <property type="match status" value="1"/>
</dbReference>
<keyword evidence="7" id="KW-1185">Reference proteome</keyword>
<dbReference type="CDD" id="cd19935">
    <property type="entry name" value="REC_OmpR_CusR-like"/>
    <property type="match status" value="1"/>
</dbReference>
<dbReference type="InterPro" id="IPR036388">
    <property type="entry name" value="WH-like_DNA-bd_sf"/>
</dbReference>
<keyword evidence="1 3" id="KW-0238">DNA-binding</keyword>
<keyword evidence="2" id="KW-0597">Phosphoprotein</keyword>
<dbReference type="InterPro" id="IPR016032">
    <property type="entry name" value="Sig_transdc_resp-reg_C-effctor"/>
</dbReference>
<feature type="domain" description="OmpR/PhoB-type" evidence="5">
    <location>
        <begin position="125"/>
        <end position="223"/>
    </location>
</feature>
<evidence type="ECO:0000313" key="6">
    <source>
        <dbReference type="EMBL" id="MCU9847930.1"/>
    </source>
</evidence>
<dbReference type="InterPro" id="IPR039420">
    <property type="entry name" value="WalR-like"/>
</dbReference>
<evidence type="ECO:0000259" key="5">
    <source>
        <dbReference type="PROSITE" id="PS51755"/>
    </source>
</evidence>
<dbReference type="PROSITE" id="PS50110">
    <property type="entry name" value="RESPONSE_REGULATORY"/>
    <property type="match status" value="1"/>
</dbReference>
<feature type="domain" description="Response regulatory" evidence="4">
    <location>
        <begin position="2"/>
        <end position="116"/>
    </location>
</feature>
<feature type="modified residue" description="4-aspartylphosphate" evidence="2">
    <location>
        <position position="51"/>
    </location>
</feature>
<evidence type="ECO:0000256" key="3">
    <source>
        <dbReference type="PROSITE-ProRule" id="PRU01091"/>
    </source>
</evidence>
<evidence type="ECO:0000256" key="1">
    <source>
        <dbReference type="ARBA" id="ARBA00023125"/>
    </source>
</evidence>
<dbReference type="SUPFAM" id="SSF46894">
    <property type="entry name" value="C-terminal effector domain of the bipartite response regulators"/>
    <property type="match status" value="1"/>
</dbReference>
<dbReference type="EMBL" id="JAOVQO010000006">
    <property type="protein sequence ID" value="MCU9847930.1"/>
    <property type="molecule type" value="Genomic_DNA"/>
</dbReference>
<accession>A0ABT2X823</accession>
<reference evidence="6 7" key="1">
    <citation type="submission" date="2022-10" db="EMBL/GenBank/DDBJ databases">
        <title>Defluviimonas sp. nov., isolated from ocean surface sediments.</title>
        <authorList>
            <person name="He W."/>
            <person name="Wang L."/>
            <person name="Zhang D.-F."/>
        </authorList>
    </citation>
    <scope>NUCLEOTIDE SEQUENCE [LARGE SCALE GENOMIC DNA]</scope>
    <source>
        <strain evidence="6 7">WL0024</strain>
    </source>
</reference>
<gene>
    <name evidence="6" type="ORF">OEZ60_07910</name>
</gene>
<sequence>MKLLLIEDDQTTAAYIVKGLREEGHVVDHVADGRDGLVQAMAGGYDVMIVDRMLPGLDGLSLLRALRSAKVTVPAIFLTAIGGVDDRIEGLQAGGDDYLVKPFAFGELSARIAVLARRASQPMTETVLTAGDLRMDLIARTVTRAGRTIDLLPREFALLEHLLRRKGRVQTRTMLLEAVWDLSFDPQTNVVETHVSRLRAKVDKPFDRELIHTVRGAGYKIEA</sequence>
<evidence type="ECO:0000259" key="4">
    <source>
        <dbReference type="PROSITE" id="PS50110"/>
    </source>
</evidence>
<dbReference type="SMART" id="SM00448">
    <property type="entry name" value="REC"/>
    <property type="match status" value="1"/>
</dbReference>
<dbReference type="SUPFAM" id="SSF52172">
    <property type="entry name" value="CheY-like"/>
    <property type="match status" value="1"/>
</dbReference>
<dbReference type="PROSITE" id="PS51755">
    <property type="entry name" value="OMPR_PHOB"/>
    <property type="match status" value="1"/>
</dbReference>
<dbReference type="Proteomes" id="UP001209535">
    <property type="component" value="Unassembled WGS sequence"/>
</dbReference>
<protein>
    <submittedName>
        <fullName evidence="6">Response regulator transcription factor</fullName>
    </submittedName>
</protein>
<dbReference type="InterPro" id="IPR011006">
    <property type="entry name" value="CheY-like_superfamily"/>
</dbReference>
<dbReference type="Gene3D" id="6.10.250.690">
    <property type="match status" value="1"/>
</dbReference>
<evidence type="ECO:0000256" key="2">
    <source>
        <dbReference type="PROSITE-ProRule" id="PRU00169"/>
    </source>
</evidence>
<dbReference type="Pfam" id="PF00072">
    <property type="entry name" value="Response_reg"/>
    <property type="match status" value="1"/>
</dbReference>
<dbReference type="PANTHER" id="PTHR48111">
    <property type="entry name" value="REGULATOR OF RPOS"/>
    <property type="match status" value="1"/>
</dbReference>
<dbReference type="InterPro" id="IPR001867">
    <property type="entry name" value="OmpR/PhoB-type_DNA-bd"/>
</dbReference>
<dbReference type="CDD" id="cd00383">
    <property type="entry name" value="trans_reg_C"/>
    <property type="match status" value="1"/>
</dbReference>
<dbReference type="Gene3D" id="3.40.50.2300">
    <property type="match status" value="1"/>
</dbReference>
<feature type="DNA-binding region" description="OmpR/PhoB-type" evidence="3">
    <location>
        <begin position="125"/>
        <end position="223"/>
    </location>
</feature>
<dbReference type="InterPro" id="IPR001789">
    <property type="entry name" value="Sig_transdc_resp-reg_receiver"/>
</dbReference>
<name>A0ABT2X823_9RHOB</name>
<organism evidence="6 7">
    <name type="scientific">Albidovulum salinarum</name>
    <dbReference type="NCBI Taxonomy" id="2984153"/>
    <lineage>
        <taxon>Bacteria</taxon>
        <taxon>Pseudomonadati</taxon>
        <taxon>Pseudomonadota</taxon>
        <taxon>Alphaproteobacteria</taxon>
        <taxon>Rhodobacterales</taxon>
        <taxon>Paracoccaceae</taxon>
        <taxon>Albidovulum</taxon>
    </lineage>
</organism>